<keyword evidence="3 7" id="KW-0540">Nuclease</keyword>
<sequence>MRYRPLRHNSEFGRVYARGKAYVDHALVLYVLKTRAKQTRVGLTATKKVGCAVRRNRARRVMKAAIDEHLDYNIGGYNLIFVARAATPGLKSWQVSRAMARLFRQAGLPDKALDPGAPPPASRPPRRSEEARPAPPEGQAGAP</sequence>
<dbReference type="NCBIfam" id="TIGR00188">
    <property type="entry name" value="rnpA"/>
    <property type="match status" value="1"/>
</dbReference>
<dbReference type="GO" id="GO:0030677">
    <property type="term" value="C:ribonuclease P complex"/>
    <property type="evidence" value="ECO:0007669"/>
    <property type="project" value="TreeGrafter"/>
</dbReference>
<keyword evidence="2 7" id="KW-0819">tRNA processing</keyword>
<keyword evidence="6 7" id="KW-0694">RNA-binding</keyword>
<dbReference type="EMBL" id="DXBJ01000013">
    <property type="protein sequence ID" value="HIZ57384.1"/>
    <property type="molecule type" value="Genomic_DNA"/>
</dbReference>
<dbReference type="InterPro" id="IPR020568">
    <property type="entry name" value="Ribosomal_Su5_D2-typ_SF"/>
</dbReference>
<dbReference type="Pfam" id="PF00825">
    <property type="entry name" value="Ribonuclease_P"/>
    <property type="match status" value="1"/>
</dbReference>
<gene>
    <name evidence="7 10" type="primary">rnpA</name>
    <name evidence="10" type="ORF">H9725_02170</name>
</gene>
<dbReference type="EC" id="3.1.26.5" evidence="7 8"/>
<dbReference type="GO" id="GO:0000049">
    <property type="term" value="F:tRNA binding"/>
    <property type="evidence" value="ECO:0007669"/>
    <property type="project" value="UniProtKB-UniRule"/>
</dbReference>
<comment type="caution">
    <text evidence="10">The sequence shown here is derived from an EMBL/GenBank/DDBJ whole genome shotgun (WGS) entry which is preliminary data.</text>
</comment>
<protein>
    <recommendedName>
        <fullName evidence="7 8">Ribonuclease P protein component</fullName>
        <shortName evidence="7">RNase P protein</shortName>
        <shortName evidence="7">RNaseP protein</shortName>
        <ecNumber evidence="7 8">3.1.26.5</ecNumber>
    </recommendedName>
    <alternativeName>
        <fullName evidence="7">Protein C5</fullName>
    </alternativeName>
</protein>
<evidence type="ECO:0000256" key="4">
    <source>
        <dbReference type="ARBA" id="ARBA00022759"/>
    </source>
</evidence>
<dbReference type="InterPro" id="IPR020539">
    <property type="entry name" value="RNase_P_CS"/>
</dbReference>
<feature type="region of interest" description="Disordered" evidence="9">
    <location>
        <begin position="107"/>
        <end position="143"/>
    </location>
</feature>
<accession>A0A9D2FES0</accession>
<evidence type="ECO:0000256" key="1">
    <source>
        <dbReference type="ARBA" id="ARBA00002663"/>
    </source>
</evidence>
<evidence type="ECO:0000256" key="2">
    <source>
        <dbReference type="ARBA" id="ARBA00022694"/>
    </source>
</evidence>
<dbReference type="AlphaFoldDB" id="A0A9D2FES0"/>
<evidence type="ECO:0000256" key="8">
    <source>
        <dbReference type="NCBIfam" id="TIGR00188"/>
    </source>
</evidence>
<dbReference type="PANTHER" id="PTHR33992:SF1">
    <property type="entry name" value="RIBONUCLEASE P PROTEIN COMPONENT"/>
    <property type="match status" value="1"/>
</dbReference>
<dbReference type="PANTHER" id="PTHR33992">
    <property type="entry name" value="RIBONUCLEASE P PROTEIN COMPONENT"/>
    <property type="match status" value="1"/>
</dbReference>
<dbReference type="Proteomes" id="UP000824065">
    <property type="component" value="Unassembled WGS sequence"/>
</dbReference>
<comment type="similarity">
    <text evidence="7">Belongs to the RnpA family.</text>
</comment>
<reference evidence="10" key="1">
    <citation type="journal article" date="2021" name="PeerJ">
        <title>Extensive microbial diversity within the chicken gut microbiome revealed by metagenomics and culture.</title>
        <authorList>
            <person name="Gilroy R."/>
            <person name="Ravi A."/>
            <person name="Getino M."/>
            <person name="Pursley I."/>
            <person name="Horton D.L."/>
            <person name="Alikhan N.F."/>
            <person name="Baker D."/>
            <person name="Gharbi K."/>
            <person name="Hall N."/>
            <person name="Watson M."/>
            <person name="Adriaenssens E.M."/>
            <person name="Foster-Nyarko E."/>
            <person name="Jarju S."/>
            <person name="Secka A."/>
            <person name="Antonio M."/>
            <person name="Oren A."/>
            <person name="Chaudhuri R.R."/>
            <person name="La Ragione R."/>
            <person name="Hildebrand F."/>
            <person name="Pallen M.J."/>
        </authorList>
    </citation>
    <scope>NUCLEOTIDE SEQUENCE</scope>
    <source>
        <strain evidence="10">ChiBcec16-3735</strain>
    </source>
</reference>
<organism evidence="10 11">
    <name type="scientific">Candidatus Faecalibacterium gallistercoris</name>
    <dbReference type="NCBI Taxonomy" id="2838579"/>
    <lineage>
        <taxon>Bacteria</taxon>
        <taxon>Bacillati</taxon>
        <taxon>Bacillota</taxon>
        <taxon>Clostridia</taxon>
        <taxon>Eubacteriales</taxon>
        <taxon>Oscillospiraceae</taxon>
        <taxon>Faecalibacterium</taxon>
    </lineage>
</organism>
<dbReference type="Gene3D" id="3.30.230.10">
    <property type="match status" value="1"/>
</dbReference>
<dbReference type="InterPro" id="IPR014721">
    <property type="entry name" value="Ribsml_uS5_D2-typ_fold_subgr"/>
</dbReference>
<dbReference type="HAMAP" id="MF_00227">
    <property type="entry name" value="RNase_P"/>
    <property type="match status" value="1"/>
</dbReference>
<dbReference type="SUPFAM" id="SSF54211">
    <property type="entry name" value="Ribosomal protein S5 domain 2-like"/>
    <property type="match status" value="1"/>
</dbReference>
<reference evidence="10" key="2">
    <citation type="submission" date="2021-04" db="EMBL/GenBank/DDBJ databases">
        <authorList>
            <person name="Gilroy R."/>
        </authorList>
    </citation>
    <scope>NUCLEOTIDE SEQUENCE</scope>
    <source>
        <strain evidence="10">ChiBcec16-3735</strain>
    </source>
</reference>
<comment type="catalytic activity">
    <reaction evidence="7">
        <text>Endonucleolytic cleavage of RNA, removing 5'-extranucleotides from tRNA precursor.</text>
        <dbReference type="EC" id="3.1.26.5"/>
    </reaction>
</comment>
<dbReference type="InterPro" id="IPR000100">
    <property type="entry name" value="RNase_P"/>
</dbReference>
<evidence type="ECO:0000256" key="7">
    <source>
        <dbReference type="HAMAP-Rule" id="MF_00227"/>
    </source>
</evidence>
<dbReference type="PROSITE" id="PS00648">
    <property type="entry name" value="RIBONUCLEASE_P"/>
    <property type="match status" value="1"/>
</dbReference>
<evidence type="ECO:0000256" key="3">
    <source>
        <dbReference type="ARBA" id="ARBA00022722"/>
    </source>
</evidence>
<dbReference type="GO" id="GO:0004526">
    <property type="term" value="F:ribonuclease P activity"/>
    <property type="evidence" value="ECO:0007669"/>
    <property type="project" value="UniProtKB-UniRule"/>
</dbReference>
<keyword evidence="5 7" id="KW-0378">Hydrolase</keyword>
<dbReference type="GO" id="GO:0042781">
    <property type="term" value="F:3'-tRNA processing endoribonuclease activity"/>
    <property type="evidence" value="ECO:0007669"/>
    <property type="project" value="TreeGrafter"/>
</dbReference>
<evidence type="ECO:0000256" key="9">
    <source>
        <dbReference type="SAM" id="MobiDB-lite"/>
    </source>
</evidence>
<comment type="function">
    <text evidence="1 7">RNaseP catalyzes the removal of the 5'-leader sequence from pre-tRNA to produce the mature 5'-terminus. It can also cleave other RNA substrates such as 4.5S RNA. The protein component plays an auxiliary but essential role in vivo by binding to the 5'-leader sequence and broadening the substrate specificity of the ribozyme.</text>
</comment>
<evidence type="ECO:0000256" key="6">
    <source>
        <dbReference type="ARBA" id="ARBA00022884"/>
    </source>
</evidence>
<name>A0A9D2FES0_9FIRM</name>
<evidence type="ECO:0000256" key="5">
    <source>
        <dbReference type="ARBA" id="ARBA00022801"/>
    </source>
</evidence>
<proteinExistence type="inferred from homology"/>
<evidence type="ECO:0000313" key="11">
    <source>
        <dbReference type="Proteomes" id="UP000824065"/>
    </source>
</evidence>
<dbReference type="GO" id="GO:0001682">
    <property type="term" value="P:tRNA 5'-leader removal"/>
    <property type="evidence" value="ECO:0007669"/>
    <property type="project" value="UniProtKB-UniRule"/>
</dbReference>
<keyword evidence="4 7" id="KW-0255">Endonuclease</keyword>
<evidence type="ECO:0000313" key="10">
    <source>
        <dbReference type="EMBL" id="HIZ57384.1"/>
    </source>
</evidence>
<comment type="subunit">
    <text evidence="7">Consists of a catalytic RNA component (M1 or rnpB) and a protein subunit.</text>
</comment>